<sequence>MALLERGPALQAAADYLADATRGDGRLVFVAGEAGVGKTTFVDAVVASADRAVDVAQGACDGSATPAPLGPLREMLPDLPADVWPQDAAQDVDRHDVFTRLSEALRDPVRPFLLVVEDAHWADGATLDLIRHLARRVHRLRALVLVTYRSEEVTGQHPLRVLLGDLASSPGIRRIDLGPLTLDAVRRLVEAAPDGTVDAEELYRQTGGNPFYVTEVLAAGGDAVPRTVHDAVLSRTARLSDAARESLDVVALGGPRAELALVTAVAPGCEAALDEALGAGVLQLQGDTLMFRHELARLAVVDEVPRLRALGLHRRILEALEATPGADPARMAHQAEAGGRGEVAARHARVAGERAAALGAHKEAVQQYERVLRHSPDATPAERAALLALLAYELYVTSHIDDALAARRESLEIWRELGDVDAVGDSQRWLSRLSWFAGFNDDAERYGAAATETLGGRGTWAEAMALSNRGQLCMLAGDLEGTREWAGRALAVLDALPPGRDVEDVRVHALNNLGTAENEAGHTELGLRLLNESLDRSIAGDFHEHAARAFTNLVSSTVRQHRHAQAEEYLKQGLEYCLERDLDAWDFYMRSWRSRNLLEQGKLDEAVAEAERVIGNLRGFAVSRIGVLTVVARARGWSGRGDAERPLREAMELAMGTREAQRVSVAYSAACELAWIRGAEDEATALAVEAWELVRPDSNPWTHGEVTTWVPADLAAEADLDGTPYLAEVAGDWATAAREWEELGSPFARALALARGGTRDGLADAALAFDELGADAAAARARALSRARGWTPPRSRRADTRAHPDGLTRREAEVLDLLREGLSDAEMAERLVLSRRTVEHHVASILGKLGVSSRRDV</sequence>
<keyword evidence="1" id="KW-0547">Nucleotide-binding</keyword>
<reference evidence="4" key="1">
    <citation type="submission" date="2020-11" db="EMBL/GenBank/DDBJ databases">
        <title>Nocardioides sp. nov., isolated from Soil of Cynanchum wilfordii Hemsley rhizosphere.</title>
        <authorList>
            <person name="Lee J.-S."/>
            <person name="Suh M.K."/>
            <person name="Kim J.-S."/>
        </authorList>
    </citation>
    <scope>NUCLEOTIDE SEQUENCE</scope>
    <source>
        <strain evidence="4">KCTC 19275</strain>
    </source>
</reference>
<dbReference type="InterPro" id="IPR011990">
    <property type="entry name" value="TPR-like_helical_dom_sf"/>
</dbReference>
<dbReference type="GO" id="GO:0003677">
    <property type="term" value="F:DNA binding"/>
    <property type="evidence" value="ECO:0007669"/>
    <property type="project" value="InterPro"/>
</dbReference>
<comment type="caution">
    <text evidence="4">The sequence shown here is derived from an EMBL/GenBank/DDBJ whole genome shotgun (WGS) entry which is preliminary data.</text>
</comment>
<dbReference type="Pfam" id="PF13191">
    <property type="entry name" value="AAA_16"/>
    <property type="match status" value="1"/>
</dbReference>
<dbReference type="InterPro" id="IPR027417">
    <property type="entry name" value="P-loop_NTPase"/>
</dbReference>
<evidence type="ECO:0000256" key="2">
    <source>
        <dbReference type="ARBA" id="ARBA00022840"/>
    </source>
</evidence>
<dbReference type="PRINTS" id="PR00038">
    <property type="entry name" value="HTHLUXR"/>
</dbReference>
<dbReference type="InterPro" id="IPR041664">
    <property type="entry name" value="AAA_16"/>
</dbReference>
<dbReference type="PROSITE" id="PS50043">
    <property type="entry name" value="HTH_LUXR_2"/>
    <property type="match status" value="1"/>
</dbReference>
<dbReference type="GO" id="GO:0005524">
    <property type="term" value="F:ATP binding"/>
    <property type="evidence" value="ECO:0007669"/>
    <property type="project" value="UniProtKB-KW"/>
</dbReference>
<dbReference type="Proteomes" id="UP000640489">
    <property type="component" value="Unassembled WGS sequence"/>
</dbReference>
<proteinExistence type="predicted"/>
<dbReference type="EMBL" id="JADKPN010000005">
    <property type="protein sequence ID" value="MBF4763608.1"/>
    <property type="molecule type" value="Genomic_DNA"/>
</dbReference>
<protein>
    <submittedName>
        <fullName evidence="4">AAA family ATPase</fullName>
    </submittedName>
</protein>
<dbReference type="PANTHER" id="PTHR16305">
    <property type="entry name" value="TESTICULAR SOLUBLE ADENYLYL CYCLASE"/>
    <property type="match status" value="1"/>
</dbReference>
<dbReference type="SUPFAM" id="SSF52540">
    <property type="entry name" value="P-loop containing nucleoside triphosphate hydrolases"/>
    <property type="match status" value="1"/>
</dbReference>
<dbReference type="Gene3D" id="1.10.10.10">
    <property type="entry name" value="Winged helix-like DNA-binding domain superfamily/Winged helix DNA-binding domain"/>
    <property type="match status" value="1"/>
</dbReference>
<dbReference type="RefSeq" id="WP_194706788.1">
    <property type="nucleotide sequence ID" value="NZ_JADKPN010000005.1"/>
</dbReference>
<dbReference type="Gene3D" id="1.25.40.10">
    <property type="entry name" value="Tetratricopeptide repeat domain"/>
    <property type="match status" value="2"/>
</dbReference>
<gene>
    <name evidence="4" type="ORF">ISU07_10760</name>
</gene>
<dbReference type="SUPFAM" id="SSF46894">
    <property type="entry name" value="C-terminal effector domain of the bipartite response regulators"/>
    <property type="match status" value="1"/>
</dbReference>
<dbReference type="GO" id="GO:0004016">
    <property type="term" value="F:adenylate cyclase activity"/>
    <property type="evidence" value="ECO:0007669"/>
    <property type="project" value="TreeGrafter"/>
</dbReference>
<dbReference type="InterPro" id="IPR036388">
    <property type="entry name" value="WH-like_DNA-bd_sf"/>
</dbReference>
<dbReference type="GO" id="GO:0006355">
    <property type="term" value="P:regulation of DNA-templated transcription"/>
    <property type="evidence" value="ECO:0007669"/>
    <property type="project" value="InterPro"/>
</dbReference>
<evidence type="ECO:0000256" key="1">
    <source>
        <dbReference type="ARBA" id="ARBA00022741"/>
    </source>
</evidence>
<evidence type="ECO:0000313" key="4">
    <source>
        <dbReference type="EMBL" id="MBF4763608.1"/>
    </source>
</evidence>
<keyword evidence="2" id="KW-0067">ATP-binding</keyword>
<organism evidence="4 5">
    <name type="scientific">Nocardioides islandensis</name>
    <dbReference type="NCBI Taxonomy" id="433663"/>
    <lineage>
        <taxon>Bacteria</taxon>
        <taxon>Bacillati</taxon>
        <taxon>Actinomycetota</taxon>
        <taxon>Actinomycetes</taxon>
        <taxon>Propionibacteriales</taxon>
        <taxon>Nocardioidaceae</taxon>
        <taxon>Nocardioides</taxon>
    </lineage>
</organism>
<dbReference type="PANTHER" id="PTHR16305:SF35">
    <property type="entry name" value="TRANSCRIPTIONAL ACTIVATOR DOMAIN"/>
    <property type="match status" value="1"/>
</dbReference>
<evidence type="ECO:0000259" key="3">
    <source>
        <dbReference type="PROSITE" id="PS50043"/>
    </source>
</evidence>
<dbReference type="GO" id="GO:0005737">
    <property type="term" value="C:cytoplasm"/>
    <property type="evidence" value="ECO:0007669"/>
    <property type="project" value="TreeGrafter"/>
</dbReference>
<dbReference type="Gene3D" id="3.40.50.300">
    <property type="entry name" value="P-loop containing nucleotide triphosphate hydrolases"/>
    <property type="match status" value="1"/>
</dbReference>
<evidence type="ECO:0000313" key="5">
    <source>
        <dbReference type="Proteomes" id="UP000640489"/>
    </source>
</evidence>
<dbReference type="SMART" id="SM00421">
    <property type="entry name" value="HTH_LUXR"/>
    <property type="match status" value="1"/>
</dbReference>
<dbReference type="CDD" id="cd06170">
    <property type="entry name" value="LuxR_C_like"/>
    <property type="match status" value="1"/>
</dbReference>
<keyword evidence="5" id="KW-1185">Reference proteome</keyword>
<dbReference type="SUPFAM" id="SSF48452">
    <property type="entry name" value="TPR-like"/>
    <property type="match status" value="1"/>
</dbReference>
<dbReference type="AlphaFoldDB" id="A0A930VBX6"/>
<accession>A0A930VBX6</accession>
<dbReference type="InterPro" id="IPR016032">
    <property type="entry name" value="Sig_transdc_resp-reg_C-effctor"/>
</dbReference>
<name>A0A930VBX6_9ACTN</name>
<dbReference type="InterPro" id="IPR000792">
    <property type="entry name" value="Tscrpt_reg_LuxR_C"/>
</dbReference>
<feature type="domain" description="HTH luxR-type" evidence="3">
    <location>
        <begin position="800"/>
        <end position="857"/>
    </location>
</feature>
<dbReference type="Pfam" id="PF00196">
    <property type="entry name" value="GerE"/>
    <property type="match status" value="1"/>
</dbReference>